<dbReference type="AlphaFoldDB" id="A0A6S7KNK0"/>
<reference evidence="1" key="1">
    <citation type="submission" date="2020-04" db="EMBL/GenBank/DDBJ databases">
        <authorList>
            <person name="Alioto T."/>
            <person name="Alioto T."/>
            <person name="Gomez Garrido J."/>
        </authorList>
    </citation>
    <scope>NUCLEOTIDE SEQUENCE</scope>
    <source>
        <strain evidence="1">A484AB</strain>
    </source>
</reference>
<comment type="caution">
    <text evidence="1">The sequence shown here is derived from an EMBL/GenBank/DDBJ whole genome shotgun (WGS) entry which is preliminary data.</text>
</comment>
<organism evidence="1 2">
    <name type="scientific">Paramuricea clavata</name>
    <name type="common">Red gorgonian</name>
    <name type="synonym">Violescent sea-whip</name>
    <dbReference type="NCBI Taxonomy" id="317549"/>
    <lineage>
        <taxon>Eukaryota</taxon>
        <taxon>Metazoa</taxon>
        <taxon>Cnidaria</taxon>
        <taxon>Anthozoa</taxon>
        <taxon>Octocorallia</taxon>
        <taxon>Malacalcyonacea</taxon>
        <taxon>Plexauridae</taxon>
        <taxon>Paramuricea</taxon>
    </lineage>
</organism>
<dbReference type="EMBL" id="CACRXK020011801">
    <property type="protein sequence ID" value="CAB4022098.1"/>
    <property type="molecule type" value="Genomic_DNA"/>
</dbReference>
<proteinExistence type="predicted"/>
<dbReference type="OrthoDB" id="5965134at2759"/>
<protein>
    <submittedName>
        <fullName evidence="1">Integrase recombinase xerD-like</fullName>
    </submittedName>
</protein>
<dbReference type="Proteomes" id="UP001152795">
    <property type="component" value="Unassembled WGS sequence"/>
</dbReference>
<name>A0A6S7KNK0_PARCT</name>
<evidence type="ECO:0000313" key="2">
    <source>
        <dbReference type="Proteomes" id="UP001152795"/>
    </source>
</evidence>
<gene>
    <name evidence="1" type="ORF">PACLA_8A072512</name>
</gene>
<sequence>MVEAEKRSRTSPVMKKEPVSVELMKDIVRKYGHEDATLKDLRLATMCVLLFAGLIRAKEFLIIRVLDIT</sequence>
<keyword evidence="2" id="KW-1185">Reference proteome</keyword>
<accession>A0A6S7KNK0</accession>
<evidence type="ECO:0000313" key="1">
    <source>
        <dbReference type="EMBL" id="CAB4022098.1"/>
    </source>
</evidence>